<evidence type="ECO:0000313" key="4">
    <source>
        <dbReference type="EMBL" id="QDV42840.1"/>
    </source>
</evidence>
<dbReference type="Pfam" id="PF07632">
    <property type="entry name" value="Sde182_NH-like"/>
    <property type="match status" value="2"/>
</dbReference>
<dbReference type="SUPFAM" id="SSF53590">
    <property type="entry name" value="Nucleoside hydrolase"/>
    <property type="match status" value="2"/>
</dbReference>
<reference evidence="4 5" key="1">
    <citation type="submission" date="2019-03" db="EMBL/GenBank/DDBJ databases">
        <title>Deep-cultivation of Planctomycetes and their phenomic and genomic characterization uncovers novel biology.</title>
        <authorList>
            <person name="Wiegand S."/>
            <person name="Jogler M."/>
            <person name="Boedeker C."/>
            <person name="Pinto D."/>
            <person name="Vollmers J."/>
            <person name="Rivas-Marin E."/>
            <person name="Kohn T."/>
            <person name="Peeters S.H."/>
            <person name="Heuer A."/>
            <person name="Rast P."/>
            <person name="Oberbeckmann S."/>
            <person name="Bunk B."/>
            <person name="Jeske O."/>
            <person name="Meyerdierks A."/>
            <person name="Storesund J.E."/>
            <person name="Kallscheuer N."/>
            <person name="Luecker S."/>
            <person name="Lage O.M."/>
            <person name="Pohl T."/>
            <person name="Merkel B.J."/>
            <person name="Hornburger P."/>
            <person name="Mueller R.-W."/>
            <person name="Bruemmer F."/>
            <person name="Labrenz M."/>
            <person name="Spormann A.M."/>
            <person name="Op den Camp H."/>
            <person name="Overmann J."/>
            <person name="Amann R."/>
            <person name="Jetten M.S.M."/>
            <person name="Mascher T."/>
            <person name="Medema M.H."/>
            <person name="Devos D.P."/>
            <person name="Kaster A.-K."/>
            <person name="Ovreas L."/>
            <person name="Rohde M."/>
            <person name="Galperin M.Y."/>
            <person name="Jogler C."/>
        </authorList>
    </citation>
    <scope>NUCLEOTIDE SEQUENCE [LARGE SCALE GENOMIC DNA]</scope>
    <source>
        <strain evidence="4 5">Enr13</strain>
    </source>
</reference>
<feature type="compositionally biased region" description="Basic and acidic residues" evidence="1">
    <location>
        <begin position="1085"/>
        <end position="1094"/>
    </location>
</feature>
<proteinExistence type="predicted"/>
<feature type="domain" description="Cellulose-binding Sde182 nucleoside hydrolase-like" evidence="2">
    <location>
        <begin position="832"/>
        <end position="1085"/>
    </location>
</feature>
<accession>A0A518HPS2</accession>
<evidence type="ECO:0000313" key="5">
    <source>
        <dbReference type="Proteomes" id="UP000319004"/>
    </source>
</evidence>
<evidence type="ECO:0000259" key="2">
    <source>
        <dbReference type="Pfam" id="PF07632"/>
    </source>
</evidence>
<dbReference type="GO" id="GO:0016799">
    <property type="term" value="F:hydrolase activity, hydrolyzing N-glycosyl compounds"/>
    <property type="evidence" value="ECO:0007669"/>
    <property type="project" value="InterPro"/>
</dbReference>
<dbReference type="EMBL" id="CP037423">
    <property type="protein sequence ID" value="QDV42840.1"/>
    <property type="molecule type" value="Genomic_DNA"/>
</dbReference>
<sequence>MPSCKQGESLQKAVYFEPIEEQFTAAEESLGGQRSDFSQSLIASFTTEVTSPETRRMHLQRIYAAFLITMVASVAIAQEDQSQRDPYEKPRIITTTDLGADPDDEQSLVRLLVSANEFDMEGLIVSTGCWKKSQGDTKMLDKLVDAYGECVGNLKVHADGFPSVDYLRKISVMGQRGYGMSDVGDGKDSPGSDLIIASVDKDDPRPVWIGGWGGTNNVAQAIWKVRATRSKAELDKFLSKIRVFDILGQDDAGAWIAKNYPEVLYIRATGVYGWQPPKNGDYQRNDIQSHGPLGALYPDTKWATEGDTPAFMHVYPNGLNDPDQIDQGGWGGRFSWKKKTSIKSMRAVKGEERQYDPYDMYGNTSDGAKAIKRWSKGYDNDFAARMDWSITSKYEDANHHPIAVLNGDTSRRVMNVSAAPGSTVSLSAKGSSDPDKNALTYAWSFYQDPSSYDGDLKLNGYDSESVKISVPADAAGKNMHIILEVHDDGEPNLYAYRRMIVNVDGESPAASTATPASPPAKKQMVAGKPASSMKTWLKNYIADTYPDAELEDHGGWLQAHVGDLVVSWAEWNEAGVTLKELEAHALKDGRSIFISKDEKQDWILLPGVDYLKDAGYFVKSYLSASMSAWNVEGSTVIQFDGDAKEFSQKLAAAWSGAASKKPAAPAAKPDRDFNTWLKEYIPANYAEAKIDDHGGWTQAHVPNLVASWALWNESGITLKEVHDVEEGESLFISKNKNEDWPESDQVKYFDGAGYYVTGYSAATMADWDVEGSTVVQFDGDSKAFAEKAAVSFSGPKQPKEQKTSSKPFKRLRVVMTTDFPPIGVVKGGNVPNDQKSDPDDMQSIVRFLLYANEFDVEGLVVSSGTFANKATKKNMLDVIDRYEQVYPNLKKHDSMFPSPAYLRSVTFEGRSGTWGKKGTTNIGEGKDSEASDALIAIVDKPDPRPVYVGIWGDCSVVAQAVWKVQQTRSKSELDQFLSKLRIHQIATQDGTITWLRDNFPKLFIIHSHKTYQGMFGGGDPNSDLAWVNRHIRNDHGPLCSIYPHEGMGCIGVCEGDSPAFLWLVSANRGLNDPDDPTQESWGGQFKRDGDKNHFIDGPGRSSISKWRKDFQKEFAERADWCVRD</sequence>
<dbReference type="Gene3D" id="3.90.245.10">
    <property type="entry name" value="Ribonucleoside hydrolase-like"/>
    <property type="match status" value="2"/>
</dbReference>
<dbReference type="Proteomes" id="UP000319004">
    <property type="component" value="Chromosome"/>
</dbReference>
<keyword evidence="5" id="KW-1185">Reference proteome</keyword>
<dbReference type="Gene3D" id="2.60.40.10">
    <property type="entry name" value="Immunoglobulins"/>
    <property type="match status" value="1"/>
</dbReference>
<dbReference type="AlphaFoldDB" id="A0A518HPS2"/>
<dbReference type="InterPro" id="IPR036452">
    <property type="entry name" value="Ribo_hydro-like"/>
</dbReference>
<gene>
    <name evidence="4" type="ORF">Enr13x_26900</name>
</gene>
<evidence type="ECO:0000259" key="3">
    <source>
        <dbReference type="Pfam" id="PF21027"/>
    </source>
</evidence>
<evidence type="ECO:0000256" key="1">
    <source>
        <dbReference type="SAM" id="MobiDB-lite"/>
    </source>
</evidence>
<dbReference type="InterPro" id="IPR048527">
    <property type="entry name" value="Sde182_C"/>
</dbReference>
<feature type="region of interest" description="Disordered" evidence="1">
    <location>
        <begin position="1071"/>
        <end position="1100"/>
    </location>
</feature>
<dbReference type="KEGG" id="snep:Enr13x_26900"/>
<name>A0A518HPS2_9BACT</name>
<dbReference type="InterPro" id="IPR013783">
    <property type="entry name" value="Ig-like_fold"/>
</dbReference>
<dbReference type="InterPro" id="IPR011483">
    <property type="entry name" value="Sde182_NH-like"/>
</dbReference>
<dbReference type="Pfam" id="PF21027">
    <property type="entry name" value="Sde0182_C"/>
    <property type="match status" value="1"/>
</dbReference>
<feature type="domain" description="Cellulose-binding Sde182 nucleoside hydrolase-like" evidence="2">
    <location>
        <begin position="91"/>
        <end position="334"/>
    </location>
</feature>
<organism evidence="4 5">
    <name type="scientific">Stieleria neptunia</name>
    <dbReference type="NCBI Taxonomy" id="2527979"/>
    <lineage>
        <taxon>Bacteria</taxon>
        <taxon>Pseudomonadati</taxon>
        <taxon>Planctomycetota</taxon>
        <taxon>Planctomycetia</taxon>
        <taxon>Pirellulales</taxon>
        <taxon>Pirellulaceae</taxon>
        <taxon>Stieleria</taxon>
    </lineage>
</organism>
<evidence type="ECO:0008006" key="6">
    <source>
        <dbReference type="Google" id="ProtNLM"/>
    </source>
</evidence>
<protein>
    <recommendedName>
        <fullName evidence="6">Secreted protein containing DUF1593</fullName>
    </recommendedName>
</protein>
<feature type="domain" description="Cellulose-binding Sde182 C-terminal" evidence="3">
    <location>
        <begin position="423"/>
        <end position="503"/>
    </location>
</feature>